<feature type="non-terminal residue" evidence="1">
    <location>
        <position position="46"/>
    </location>
</feature>
<gene>
    <name evidence="1" type="ORF">MNBD_ALPHA05-1429</name>
</gene>
<name>A0A3B0S1K3_9ZZZZ</name>
<accession>A0A3B0S1K3</accession>
<dbReference type="AlphaFoldDB" id="A0A3B0S1K3"/>
<protein>
    <submittedName>
        <fullName evidence="1">Uncharacterized protein</fullName>
    </submittedName>
</protein>
<organism evidence="1">
    <name type="scientific">hydrothermal vent metagenome</name>
    <dbReference type="NCBI Taxonomy" id="652676"/>
    <lineage>
        <taxon>unclassified sequences</taxon>
        <taxon>metagenomes</taxon>
        <taxon>ecological metagenomes</taxon>
    </lineage>
</organism>
<evidence type="ECO:0000313" key="1">
    <source>
        <dbReference type="EMBL" id="VAV90423.1"/>
    </source>
</evidence>
<sequence length="46" mass="4923">MGLSFLIIAICLVFGSIAAVLSIRPNLLPEIGANLRRADPVKKFSP</sequence>
<proteinExistence type="predicted"/>
<reference evidence="1" key="1">
    <citation type="submission" date="2018-06" db="EMBL/GenBank/DDBJ databases">
        <authorList>
            <person name="Zhirakovskaya E."/>
        </authorList>
    </citation>
    <scope>NUCLEOTIDE SEQUENCE</scope>
</reference>
<dbReference type="EMBL" id="UOEH01000039">
    <property type="protein sequence ID" value="VAV90423.1"/>
    <property type="molecule type" value="Genomic_DNA"/>
</dbReference>